<protein>
    <submittedName>
        <fullName evidence="2">Uncharacterized protein</fullName>
    </submittedName>
</protein>
<accession>A0A1H9CI44</accession>
<keyword evidence="3" id="KW-1185">Reference proteome</keyword>
<dbReference type="OrthoDB" id="7580644at2"/>
<dbReference type="EMBL" id="FOFS01000003">
    <property type="protein sequence ID" value="SEQ00403.1"/>
    <property type="molecule type" value="Genomic_DNA"/>
</dbReference>
<feature type="transmembrane region" description="Helical" evidence="1">
    <location>
        <begin position="50"/>
        <end position="71"/>
    </location>
</feature>
<proteinExistence type="predicted"/>
<feature type="transmembrane region" description="Helical" evidence="1">
    <location>
        <begin position="103"/>
        <end position="124"/>
    </location>
</feature>
<evidence type="ECO:0000256" key="1">
    <source>
        <dbReference type="SAM" id="Phobius"/>
    </source>
</evidence>
<keyword evidence="1" id="KW-1133">Transmembrane helix</keyword>
<dbReference type="AlphaFoldDB" id="A0A1H9CI44"/>
<keyword evidence="1" id="KW-0472">Membrane</keyword>
<organism evidence="2 3">
    <name type="scientific">Solimonas aquatica</name>
    <dbReference type="NCBI Taxonomy" id="489703"/>
    <lineage>
        <taxon>Bacteria</taxon>
        <taxon>Pseudomonadati</taxon>
        <taxon>Pseudomonadota</taxon>
        <taxon>Gammaproteobacteria</taxon>
        <taxon>Nevskiales</taxon>
        <taxon>Nevskiaceae</taxon>
        <taxon>Solimonas</taxon>
    </lineage>
</organism>
<evidence type="ECO:0000313" key="2">
    <source>
        <dbReference type="EMBL" id="SEQ00403.1"/>
    </source>
</evidence>
<dbReference type="RefSeq" id="WP_093282587.1">
    <property type="nucleotide sequence ID" value="NZ_FOFS01000003.1"/>
</dbReference>
<gene>
    <name evidence="2" type="ORF">SAMN04488038_10349</name>
</gene>
<keyword evidence="1" id="KW-0812">Transmembrane</keyword>
<evidence type="ECO:0000313" key="3">
    <source>
        <dbReference type="Proteomes" id="UP000199233"/>
    </source>
</evidence>
<dbReference type="Proteomes" id="UP000199233">
    <property type="component" value="Unassembled WGS sequence"/>
</dbReference>
<reference evidence="3" key="1">
    <citation type="submission" date="2016-10" db="EMBL/GenBank/DDBJ databases">
        <authorList>
            <person name="Varghese N."/>
            <person name="Submissions S."/>
        </authorList>
    </citation>
    <scope>NUCLEOTIDE SEQUENCE [LARGE SCALE GENOMIC DNA]</scope>
    <source>
        <strain evidence="3">DSM 25927</strain>
    </source>
</reference>
<name>A0A1H9CI44_9GAMM</name>
<dbReference type="STRING" id="489703.SAMN04488038_10349"/>
<sequence>MSYLIGAVMALAVALAAAGVGLDRDRAFYPTLLIVIASYYLLFAAQAQSLALFLQESLGLALFTALALAGFKLRPWYLVLGLAAHALFDFTHDAFIANPGVPVWWPSFCAAYDLMAALVLALLLRRRASRASA</sequence>
<feature type="transmembrane region" description="Helical" evidence="1">
    <location>
        <begin position="26"/>
        <end position="43"/>
    </location>
</feature>